<evidence type="ECO:0000256" key="13">
    <source>
        <dbReference type="ARBA" id="ARBA00072146"/>
    </source>
</evidence>
<comment type="pathway">
    <text evidence="1 15">Pyrimidine metabolism; UMP biosynthesis via salvage pathway; UMP from uracil: step 1/1.</text>
</comment>
<dbReference type="InterPro" id="IPR034332">
    <property type="entry name" value="Upp_B"/>
</dbReference>
<dbReference type="GO" id="GO:0044206">
    <property type="term" value="P:UMP salvage"/>
    <property type="evidence" value="ECO:0007669"/>
    <property type="project" value="UniProtKB-UniRule"/>
</dbReference>
<evidence type="ECO:0000256" key="3">
    <source>
        <dbReference type="ARBA" id="ARBA00011894"/>
    </source>
</evidence>
<proteinExistence type="inferred from homology"/>
<evidence type="ECO:0000256" key="11">
    <source>
        <dbReference type="ARBA" id="ARBA00052919"/>
    </source>
</evidence>
<reference evidence="17 18" key="1">
    <citation type="submission" date="2020-08" db="EMBL/GenBank/DDBJ databases">
        <title>Sequencing the genomes of 1000 actinobacteria strains.</title>
        <authorList>
            <person name="Klenk H.-P."/>
        </authorList>
    </citation>
    <scope>NUCLEOTIDE SEQUENCE [LARGE SCALE GENOMIC DNA]</scope>
    <source>
        <strain evidence="17 18">DSM 23974</strain>
    </source>
</reference>
<comment type="cofactor">
    <cofactor evidence="15">
        <name>Mg(2+)</name>
        <dbReference type="ChEBI" id="CHEBI:18420"/>
    </cofactor>
    <text evidence="15">Binds 1 Mg(2+) ion per subunit. The magnesium is bound as Mg-PRPP.</text>
</comment>
<dbReference type="GO" id="GO:0005525">
    <property type="term" value="F:GTP binding"/>
    <property type="evidence" value="ECO:0007669"/>
    <property type="project" value="UniProtKB-KW"/>
</dbReference>
<keyword evidence="6 15" id="KW-0808">Transferase</keyword>
<dbReference type="RefSeq" id="WP_184242155.1">
    <property type="nucleotide sequence ID" value="NZ_JACHNA010000001.1"/>
</dbReference>
<dbReference type="GO" id="GO:0005737">
    <property type="term" value="C:cytoplasm"/>
    <property type="evidence" value="ECO:0007669"/>
    <property type="project" value="UniProtKB-ARBA"/>
</dbReference>
<comment type="activity regulation">
    <text evidence="15">Allosterically activated by GTP.</text>
</comment>
<feature type="domain" description="Phosphoribosyltransferase" evidence="16">
    <location>
        <begin position="5"/>
        <end position="208"/>
    </location>
</feature>
<keyword evidence="18" id="KW-1185">Reference proteome</keyword>
<dbReference type="GO" id="GO:0000287">
    <property type="term" value="F:magnesium ion binding"/>
    <property type="evidence" value="ECO:0007669"/>
    <property type="project" value="UniProtKB-UniRule"/>
</dbReference>
<dbReference type="InterPro" id="IPR050054">
    <property type="entry name" value="UPRTase/APRTase"/>
</dbReference>
<feature type="binding site" evidence="15">
    <location>
        <position position="103"/>
    </location>
    <ligand>
        <name>5-phospho-alpha-D-ribose 1-diphosphate</name>
        <dbReference type="ChEBI" id="CHEBI:58017"/>
    </ligand>
</feature>
<dbReference type="InterPro" id="IPR029057">
    <property type="entry name" value="PRTase-like"/>
</dbReference>
<protein>
    <recommendedName>
        <fullName evidence="13 15">Uracil phosphoribosyltransferase</fullName>
        <ecNumber evidence="3 15">2.4.2.9</ecNumber>
    </recommendedName>
    <alternativeName>
        <fullName evidence="10 15">UMP pyrophosphorylase</fullName>
    </alternativeName>
    <alternativeName>
        <fullName evidence="14 15">UPRTase</fullName>
    </alternativeName>
</protein>
<feature type="binding site" evidence="15">
    <location>
        <position position="78"/>
    </location>
    <ligand>
        <name>5-phospho-alpha-D-ribose 1-diphosphate</name>
        <dbReference type="ChEBI" id="CHEBI:58017"/>
    </ligand>
</feature>
<sequence length="211" mass="23250">MRVHVVDHPLIAHKLTILREKTTPSMIFRQLTEELVMLLGYEATRDVAVEQVQIQTPVATTTGTRLRRPRPLIVPILRAGLGMLEGMVKMAPSAEVGFLGMARNEETLDIVTYAERLPQDLTGRHVIVLDPMLATGGTLVEAIRFLYERGAEKVTCVCLLAAPEGLATLEERAGEMDVDLYLAAVDERLDERSYIVPGLGDAGDRLYGLAE</sequence>
<dbReference type="Gene3D" id="3.40.50.2020">
    <property type="match status" value="1"/>
</dbReference>
<feature type="binding site" evidence="15">
    <location>
        <begin position="200"/>
        <end position="202"/>
    </location>
    <ligand>
        <name>uracil</name>
        <dbReference type="ChEBI" id="CHEBI:17568"/>
    </ligand>
</feature>
<evidence type="ECO:0000313" key="18">
    <source>
        <dbReference type="Proteomes" id="UP000540191"/>
    </source>
</evidence>
<evidence type="ECO:0000313" key="17">
    <source>
        <dbReference type="EMBL" id="MBB4736503.1"/>
    </source>
</evidence>
<dbReference type="InterPro" id="IPR005765">
    <property type="entry name" value="UPRT"/>
</dbReference>
<keyword evidence="7 15" id="KW-0547">Nucleotide-binding</keyword>
<evidence type="ECO:0000256" key="15">
    <source>
        <dbReference type="HAMAP-Rule" id="MF_01218"/>
    </source>
</evidence>
<comment type="function">
    <text evidence="12 15">Catalyzes the conversion of uracil and 5-phospho-alpha-D-ribose 1-diphosphate (PRPP) to UMP and diphosphate.</text>
</comment>
<dbReference type="SUPFAM" id="SSF53271">
    <property type="entry name" value="PRTase-like"/>
    <property type="match status" value="1"/>
</dbReference>
<accession>A0A7W7M4D9</accession>
<feature type="binding site" evidence="15">
    <location>
        <position position="201"/>
    </location>
    <ligand>
        <name>5-phospho-alpha-D-ribose 1-diphosphate</name>
        <dbReference type="ChEBI" id="CHEBI:58017"/>
    </ligand>
</feature>
<dbReference type="CDD" id="cd06223">
    <property type="entry name" value="PRTases_typeI"/>
    <property type="match status" value="1"/>
</dbReference>
<evidence type="ECO:0000256" key="7">
    <source>
        <dbReference type="ARBA" id="ARBA00022741"/>
    </source>
</evidence>
<evidence type="ECO:0000256" key="2">
    <source>
        <dbReference type="ARBA" id="ARBA00009516"/>
    </source>
</evidence>
<dbReference type="NCBIfam" id="NF001097">
    <property type="entry name" value="PRK00129.1"/>
    <property type="match status" value="1"/>
</dbReference>
<gene>
    <name evidence="15" type="primary">upp</name>
    <name evidence="17" type="ORF">HDA30_002011</name>
</gene>
<organism evidence="17 18">
    <name type="scientific">Micrococcus cohnii</name>
    <dbReference type="NCBI Taxonomy" id="993416"/>
    <lineage>
        <taxon>Bacteria</taxon>
        <taxon>Bacillati</taxon>
        <taxon>Actinomycetota</taxon>
        <taxon>Actinomycetes</taxon>
        <taxon>Micrococcales</taxon>
        <taxon>Micrococcaceae</taxon>
        <taxon>Micrococcus</taxon>
    </lineage>
</organism>
<keyword evidence="8 15" id="KW-0460">Magnesium</keyword>
<evidence type="ECO:0000256" key="8">
    <source>
        <dbReference type="ARBA" id="ARBA00022842"/>
    </source>
</evidence>
<evidence type="ECO:0000256" key="9">
    <source>
        <dbReference type="ARBA" id="ARBA00023134"/>
    </source>
</evidence>
<comment type="similarity">
    <text evidence="2 15">Belongs to the UPRTase family.</text>
</comment>
<dbReference type="HAMAP" id="MF_01218_B">
    <property type="entry name" value="Upp_B"/>
    <property type="match status" value="1"/>
</dbReference>
<evidence type="ECO:0000256" key="14">
    <source>
        <dbReference type="ARBA" id="ARBA00079807"/>
    </source>
</evidence>
<dbReference type="EMBL" id="JACHNA010000001">
    <property type="protein sequence ID" value="MBB4736503.1"/>
    <property type="molecule type" value="Genomic_DNA"/>
</dbReference>
<comment type="catalytic activity">
    <reaction evidence="11 15">
        <text>UMP + diphosphate = 5-phospho-alpha-D-ribose 1-diphosphate + uracil</text>
        <dbReference type="Rhea" id="RHEA:13017"/>
        <dbReference type="ChEBI" id="CHEBI:17568"/>
        <dbReference type="ChEBI" id="CHEBI:33019"/>
        <dbReference type="ChEBI" id="CHEBI:57865"/>
        <dbReference type="ChEBI" id="CHEBI:58017"/>
        <dbReference type="EC" id="2.4.2.9"/>
    </reaction>
</comment>
<dbReference type="NCBIfam" id="TIGR01091">
    <property type="entry name" value="upp"/>
    <property type="match status" value="1"/>
</dbReference>
<keyword evidence="5 15" id="KW-0328">Glycosyltransferase</keyword>
<evidence type="ECO:0000256" key="1">
    <source>
        <dbReference type="ARBA" id="ARBA00005180"/>
    </source>
</evidence>
<keyword evidence="9 15" id="KW-0342">GTP-binding</keyword>
<dbReference type="Proteomes" id="UP000540191">
    <property type="component" value="Unassembled WGS sequence"/>
</dbReference>
<evidence type="ECO:0000256" key="6">
    <source>
        <dbReference type="ARBA" id="ARBA00022679"/>
    </source>
</evidence>
<evidence type="ECO:0000256" key="12">
    <source>
        <dbReference type="ARBA" id="ARBA00056901"/>
    </source>
</evidence>
<evidence type="ECO:0000256" key="4">
    <source>
        <dbReference type="ARBA" id="ARBA00022533"/>
    </source>
</evidence>
<feature type="binding site" evidence="15">
    <location>
        <begin position="130"/>
        <end position="138"/>
    </location>
    <ligand>
        <name>5-phospho-alpha-D-ribose 1-diphosphate</name>
        <dbReference type="ChEBI" id="CHEBI:58017"/>
    </ligand>
</feature>
<dbReference type="Pfam" id="PF14681">
    <property type="entry name" value="UPRTase"/>
    <property type="match status" value="1"/>
</dbReference>
<evidence type="ECO:0000259" key="16">
    <source>
        <dbReference type="Pfam" id="PF14681"/>
    </source>
</evidence>
<dbReference type="EC" id="2.4.2.9" evidence="3 15"/>
<evidence type="ECO:0000256" key="5">
    <source>
        <dbReference type="ARBA" id="ARBA00022676"/>
    </source>
</evidence>
<dbReference type="AlphaFoldDB" id="A0A7W7M4D9"/>
<comment type="caution">
    <text evidence="17">The sequence shown here is derived from an EMBL/GenBank/DDBJ whole genome shotgun (WGS) entry which is preliminary data.</text>
</comment>
<dbReference type="FunFam" id="3.40.50.2020:FF:000003">
    <property type="entry name" value="Uracil phosphoribosyltransferase"/>
    <property type="match status" value="1"/>
</dbReference>
<dbReference type="GO" id="GO:0006223">
    <property type="term" value="P:uracil salvage"/>
    <property type="evidence" value="ECO:0007669"/>
    <property type="project" value="InterPro"/>
</dbReference>
<name>A0A7W7M4D9_9MICC</name>
<feature type="binding site" evidence="15">
    <location>
        <position position="195"/>
    </location>
    <ligand>
        <name>uracil</name>
        <dbReference type="ChEBI" id="CHEBI:17568"/>
    </ligand>
</feature>
<dbReference type="GO" id="GO:0004845">
    <property type="term" value="F:uracil phosphoribosyltransferase activity"/>
    <property type="evidence" value="ECO:0007669"/>
    <property type="project" value="UniProtKB-UniRule"/>
</dbReference>
<dbReference type="PANTHER" id="PTHR32315">
    <property type="entry name" value="ADENINE PHOSPHORIBOSYLTRANSFERASE"/>
    <property type="match status" value="1"/>
</dbReference>
<evidence type="ECO:0000256" key="10">
    <source>
        <dbReference type="ARBA" id="ARBA00031082"/>
    </source>
</evidence>
<dbReference type="PANTHER" id="PTHR32315:SF4">
    <property type="entry name" value="URACIL PHOSPHORIBOSYLTRANSFERASE, CHLOROPLASTIC"/>
    <property type="match status" value="1"/>
</dbReference>
<dbReference type="UniPathway" id="UPA00574">
    <property type="reaction ID" value="UER00636"/>
</dbReference>
<keyword evidence="4 15" id="KW-0021">Allosteric enzyme</keyword>
<dbReference type="InterPro" id="IPR000836">
    <property type="entry name" value="PRTase_dom"/>
</dbReference>